<dbReference type="InterPro" id="IPR036374">
    <property type="entry name" value="OxRdtase_Mopterin-bd_sf"/>
</dbReference>
<reference evidence="7 8" key="1">
    <citation type="submission" date="2023-03" db="EMBL/GenBank/DDBJ databases">
        <title>Roseibium porphyridii sp. nov. and Roseibium rhodosorbium sp. nov. isolated from marine algae, Porphyridium cruentum and Rhodosorus marinus, respectively.</title>
        <authorList>
            <person name="Lee M.W."/>
            <person name="Choi B.J."/>
            <person name="Lee J.K."/>
            <person name="Choi D.G."/>
            <person name="Baek J.H."/>
            <person name="Bayburt H."/>
            <person name="Kim J.M."/>
            <person name="Han D.M."/>
            <person name="Kim K.H."/>
            <person name="Jeon C.O."/>
        </authorList>
    </citation>
    <scope>NUCLEOTIDE SEQUENCE [LARGE SCALE GENOMIC DNA]</scope>
    <source>
        <strain evidence="7 8">KMA01</strain>
    </source>
</reference>
<comment type="cofactor">
    <cofactor evidence="5">
        <name>Mo-molybdopterin</name>
        <dbReference type="ChEBI" id="CHEBI:71302"/>
    </cofactor>
    <text evidence="5">Binds 1 Mo-molybdopterin (Mo-MPT) cofactor per subunit.</text>
</comment>
<feature type="binding site" evidence="5">
    <location>
        <position position="83"/>
    </location>
    <ligand>
        <name>Mo-molybdopterin</name>
        <dbReference type="ChEBI" id="CHEBI:71302"/>
    </ligand>
</feature>
<dbReference type="InterPro" id="IPR006311">
    <property type="entry name" value="TAT_signal"/>
</dbReference>
<dbReference type="NCBIfam" id="NF003767">
    <property type="entry name" value="PRK05363.1"/>
    <property type="match status" value="1"/>
</dbReference>
<comment type="similarity">
    <text evidence="5">Belongs to the MsrP family.</text>
</comment>
<comment type="catalytic activity">
    <reaction evidence="5">
        <text>L-methionyl-[protein] + a quinone + H2O = L-methionyl-(R)-S-oxide-[protein] + a quinol</text>
        <dbReference type="Rhea" id="RHEA:51296"/>
        <dbReference type="Rhea" id="RHEA-COMP:12313"/>
        <dbReference type="Rhea" id="RHEA-COMP:12314"/>
        <dbReference type="ChEBI" id="CHEBI:15377"/>
        <dbReference type="ChEBI" id="CHEBI:16044"/>
        <dbReference type="ChEBI" id="CHEBI:24646"/>
        <dbReference type="ChEBI" id="CHEBI:45764"/>
        <dbReference type="ChEBI" id="CHEBI:132124"/>
    </reaction>
</comment>
<keyword evidence="2 5" id="KW-0479">Metal-binding</keyword>
<evidence type="ECO:0000256" key="1">
    <source>
        <dbReference type="ARBA" id="ARBA00022505"/>
    </source>
</evidence>
<gene>
    <name evidence="5 7" type="primary">msrP</name>
    <name evidence="7" type="ORF">K1718_09145</name>
</gene>
<sequence>MNILKKRSWAIPEREATPEHVFLNRRQILAGLAGSGALLGTGLGLRPAFAEEDPSAGLYPVKRNPAFTLDRDLTDEEDASTYNNFYEFGSHKQIWQAAQELQIRPWTVTLDGLVDNPQIVDIDKLLSQMPLEERLYRHRCVEAWSMAVPWSGFELSELVKLASPKSNAKYLRFETFLDPSVASGQKQSWYPWPYVEGLTLEEATNELAFMATGVYGKPLAKQFGAPIRLVTPWKYGFKCIKSVVRITFTEERPVSFWEEIQPKEYGFWANVNPSVPHRRWPQDSERLLGTDQRRQTLLYNGYEEQVAGIYKNMTGELLFM</sequence>
<proteinExistence type="inferred from homology"/>
<keyword evidence="4 5" id="KW-0560">Oxidoreductase</keyword>
<dbReference type="SUPFAM" id="SSF56524">
    <property type="entry name" value="Oxidoreductase molybdopterin-binding domain"/>
    <property type="match status" value="1"/>
</dbReference>
<keyword evidence="8" id="KW-1185">Reference proteome</keyword>
<dbReference type="PANTHER" id="PTHR43032:SF3">
    <property type="entry name" value="PROTEIN-METHIONINE-SULFOXIDE REDUCTASE CATALYTIC SUBUNIT MSRP"/>
    <property type="match status" value="1"/>
</dbReference>
<dbReference type="Gene3D" id="3.90.420.10">
    <property type="entry name" value="Oxidoreductase, molybdopterin-binding domain"/>
    <property type="match status" value="1"/>
</dbReference>
<dbReference type="PANTHER" id="PTHR43032">
    <property type="entry name" value="PROTEIN-METHIONINE-SULFOXIDE REDUCTASE"/>
    <property type="match status" value="1"/>
</dbReference>
<feature type="binding site" evidence="5">
    <location>
        <position position="175"/>
    </location>
    <ligand>
        <name>Mo-molybdopterin</name>
        <dbReference type="ChEBI" id="CHEBI:71302"/>
    </ligand>
</feature>
<dbReference type="GO" id="GO:0016491">
    <property type="term" value="F:oxidoreductase activity"/>
    <property type="evidence" value="ECO:0007669"/>
    <property type="project" value="UniProtKB-KW"/>
</dbReference>
<organism evidence="7 8">
    <name type="scientific">Roseibium porphyridii</name>
    <dbReference type="NCBI Taxonomy" id="2866279"/>
    <lineage>
        <taxon>Bacteria</taxon>
        <taxon>Pseudomonadati</taxon>
        <taxon>Pseudomonadota</taxon>
        <taxon>Alphaproteobacteria</taxon>
        <taxon>Hyphomicrobiales</taxon>
        <taxon>Stappiaceae</taxon>
        <taxon>Roseibium</taxon>
    </lineage>
</organism>
<keyword evidence="1 5" id="KW-0500">Molybdenum</keyword>
<keyword evidence="3 5" id="KW-0732">Signal</keyword>
<evidence type="ECO:0000313" key="8">
    <source>
        <dbReference type="Proteomes" id="UP001209803"/>
    </source>
</evidence>
<name>A0ABY8F7Q8_9HYPH</name>
<feature type="binding site" evidence="5">
    <location>
        <position position="228"/>
    </location>
    <ligand>
        <name>Mo-molybdopterin</name>
        <dbReference type="ChEBI" id="CHEBI:71302"/>
    </ligand>
</feature>
<comment type="function">
    <text evidence="5">Part of the MsrPQ system that repairs oxidized periplasmic proteins containing methionine sulfoxide residues (Met-O), using respiratory chain electrons. Thus protects these proteins from oxidative-stress damage caused by reactive species of oxygen and chlorine generated by the host defense mechanisms. MsrPQ is essential for the maintenance of envelope integrity under bleach stress, rescuing a wide series of structurally unrelated periplasmic proteins from methionine oxidation. The catalytic subunit MsrP is non-stereospecific, being able to reduce both (R-) and (S-) diastereoisomers of methionine sulfoxide.</text>
</comment>
<evidence type="ECO:0000256" key="4">
    <source>
        <dbReference type="ARBA" id="ARBA00023002"/>
    </source>
</evidence>
<dbReference type="EC" id="1.8.5.-" evidence="5"/>
<feature type="binding site" evidence="5">
    <location>
        <begin position="86"/>
        <end position="87"/>
    </location>
    <ligand>
        <name>Mo-molybdopterin</name>
        <dbReference type="ChEBI" id="CHEBI:71302"/>
    </ligand>
</feature>
<dbReference type="InterPro" id="IPR000572">
    <property type="entry name" value="OxRdtase_Mopterin-bd_dom"/>
</dbReference>
<evidence type="ECO:0000313" key="7">
    <source>
        <dbReference type="EMBL" id="WFE91507.1"/>
    </source>
</evidence>
<comment type="PTM">
    <text evidence="5">Predicted to be exported by the Tat system. The position of the signal peptide cleavage has not been experimentally proven.</text>
</comment>
<dbReference type="InterPro" id="IPR022867">
    <property type="entry name" value="MsrP"/>
</dbReference>
<evidence type="ECO:0000256" key="5">
    <source>
        <dbReference type="HAMAP-Rule" id="MF_01206"/>
    </source>
</evidence>
<evidence type="ECO:0000256" key="2">
    <source>
        <dbReference type="ARBA" id="ARBA00022723"/>
    </source>
</evidence>
<feature type="domain" description="Oxidoreductase molybdopterin-binding" evidence="6">
    <location>
        <begin position="101"/>
        <end position="257"/>
    </location>
</feature>
<accession>A0ABY8F7Q8</accession>
<feature type="binding site" evidence="5">
    <location>
        <begin position="239"/>
        <end position="241"/>
    </location>
    <ligand>
        <name>Mo-molybdopterin</name>
        <dbReference type="ChEBI" id="CHEBI:71302"/>
    </ligand>
</feature>
<dbReference type="PROSITE" id="PS51318">
    <property type="entry name" value="TAT"/>
    <property type="match status" value="1"/>
</dbReference>
<comment type="subunit">
    <text evidence="5">Heterodimer of a catalytic subunit (MsrP) and a heme-binding subunit (MsrQ).</text>
</comment>
<evidence type="ECO:0000259" key="6">
    <source>
        <dbReference type="Pfam" id="PF00174"/>
    </source>
</evidence>
<comment type="catalytic activity">
    <reaction evidence="5">
        <text>L-methionyl-[protein] + a quinone + H2O = L-methionyl-(S)-S-oxide-[protein] + a quinol</text>
        <dbReference type="Rhea" id="RHEA:51292"/>
        <dbReference type="Rhea" id="RHEA-COMP:12313"/>
        <dbReference type="Rhea" id="RHEA-COMP:12315"/>
        <dbReference type="ChEBI" id="CHEBI:15377"/>
        <dbReference type="ChEBI" id="CHEBI:16044"/>
        <dbReference type="ChEBI" id="CHEBI:24646"/>
        <dbReference type="ChEBI" id="CHEBI:44120"/>
        <dbReference type="ChEBI" id="CHEBI:132124"/>
    </reaction>
</comment>
<evidence type="ECO:0000256" key="3">
    <source>
        <dbReference type="ARBA" id="ARBA00022729"/>
    </source>
</evidence>
<comment type="caution">
    <text evidence="5">Lacks conserved residue(s) required for the propagation of feature annotation.</text>
</comment>
<feature type="binding site" evidence="5">
    <location>
        <position position="140"/>
    </location>
    <ligand>
        <name>Mo-molybdopterin</name>
        <dbReference type="ChEBI" id="CHEBI:71302"/>
    </ligand>
    <ligandPart>
        <name>Mo</name>
        <dbReference type="ChEBI" id="CHEBI:28685"/>
    </ligandPart>
</feature>
<dbReference type="Pfam" id="PF00174">
    <property type="entry name" value="Oxidored_molyb"/>
    <property type="match status" value="1"/>
</dbReference>
<dbReference type="HAMAP" id="MF_01206">
    <property type="entry name" value="MsrP"/>
    <property type="match status" value="1"/>
</dbReference>
<dbReference type="Proteomes" id="UP001209803">
    <property type="component" value="Chromosome"/>
</dbReference>
<dbReference type="EMBL" id="CP120863">
    <property type="protein sequence ID" value="WFE91507.1"/>
    <property type="molecule type" value="Genomic_DNA"/>
</dbReference>
<dbReference type="RefSeq" id="WP_265683979.1">
    <property type="nucleotide sequence ID" value="NZ_CP120863.1"/>
</dbReference>
<protein>
    <recommendedName>
        <fullName evidence="5">Protein-methionine-sulfoxide reductase catalytic subunit MsrP</fullName>
        <ecNumber evidence="5">1.8.5.-</ecNumber>
    </recommendedName>
</protein>